<protein>
    <submittedName>
        <fullName evidence="6">Argonaute-2b</fullName>
    </submittedName>
</protein>
<dbReference type="Pfam" id="PF02171">
    <property type="entry name" value="Piwi"/>
    <property type="match status" value="1"/>
</dbReference>
<dbReference type="InterPro" id="IPR036085">
    <property type="entry name" value="PAZ_dom_sf"/>
</dbReference>
<dbReference type="Pfam" id="PF02170">
    <property type="entry name" value="PAZ"/>
    <property type="match status" value="1"/>
</dbReference>
<keyword evidence="3" id="KW-0472">Membrane</keyword>
<dbReference type="PROSITE" id="PS50821">
    <property type="entry name" value="PAZ"/>
    <property type="match status" value="1"/>
</dbReference>
<accession>X6P615</accession>
<reference evidence="6 7" key="1">
    <citation type="journal article" date="2013" name="Curr. Biol.">
        <title>The Genome of the Foraminiferan Reticulomyxa filosa.</title>
        <authorList>
            <person name="Glockner G."/>
            <person name="Hulsmann N."/>
            <person name="Schleicher M."/>
            <person name="Noegel A.A."/>
            <person name="Eichinger L."/>
            <person name="Gallinger C."/>
            <person name="Pawlowski J."/>
            <person name="Sierra R."/>
            <person name="Euteneuer U."/>
            <person name="Pillet L."/>
            <person name="Moustafa A."/>
            <person name="Platzer M."/>
            <person name="Groth M."/>
            <person name="Szafranski K."/>
            <person name="Schliwa M."/>
        </authorList>
    </citation>
    <scope>NUCLEOTIDE SEQUENCE [LARGE SCALE GENOMIC DNA]</scope>
</reference>
<gene>
    <name evidence="6" type="ORF">RFI_03573</name>
</gene>
<feature type="domain" description="Piwi" evidence="5">
    <location>
        <begin position="326"/>
        <end position="656"/>
    </location>
</feature>
<dbReference type="Gene3D" id="3.30.420.10">
    <property type="entry name" value="Ribonuclease H-like superfamily/Ribonuclease H"/>
    <property type="match status" value="1"/>
</dbReference>
<evidence type="ECO:0000313" key="6">
    <source>
        <dbReference type="EMBL" id="ETO33529.1"/>
    </source>
</evidence>
<evidence type="ECO:0000259" key="5">
    <source>
        <dbReference type="PROSITE" id="PS50822"/>
    </source>
</evidence>
<dbReference type="SMART" id="SM00949">
    <property type="entry name" value="PAZ"/>
    <property type="match status" value="1"/>
</dbReference>
<keyword evidence="3" id="KW-1133">Transmembrane helix</keyword>
<evidence type="ECO:0000313" key="7">
    <source>
        <dbReference type="Proteomes" id="UP000023152"/>
    </source>
</evidence>
<dbReference type="SUPFAM" id="SSF53098">
    <property type="entry name" value="Ribonuclease H-like"/>
    <property type="match status" value="1"/>
</dbReference>
<dbReference type="Proteomes" id="UP000023152">
    <property type="component" value="Unassembled WGS sequence"/>
</dbReference>
<organism evidence="6 7">
    <name type="scientific">Reticulomyxa filosa</name>
    <dbReference type="NCBI Taxonomy" id="46433"/>
    <lineage>
        <taxon>Eukaryota</taxon>
        <taxon>Sar</taxon>
        <taxon>Rhizaria</taxon>
        <taxon>Retaria</taxon>
        <taxon>Foraminifera</taxon>
        <taxon>Monothalamids</taxon>
        <taxon>Reticulomyxidae</taxon>
        <taxon>Reticulomyxa</taxon>
    </lineage>
</organism>
<proteinExistence type="inferred from homology"/>
<comment type="similarity">
    <text evidence="1">Belongs to the argonaute family.</text>
</comment>
<dbReference type="SMART" id="SM00950">
    <property type="entry name" value="Piwi"/>
    <property type="match status" value="1"/>
</dbReference>
<evidence type="ECO:0000256" key="2">
    <source>
        <dbReference type="SAM" id="MobiDB-lite"/>
    </source>
</evidence>
<dbReference type="InterPro" id="IPR012337">
    <property type="entry name" value="RNaseH-like_sf"/>
</dbReference>
<feature type="domain" description="PAZ" evidence="4">
    <location>
        <begin position="8"/>
        <end position="110"/>
    </location>
</feature>
<dbReference type="PANTHER" id="PTHR22891">
    <property type="entry name" value="EUKARYOTIC TRANSLATION INITIATION FACTOR 2C"/>
    <property type="match status" value="1"/>
</dbReference>
<sequence>MFNKKKKKVNERLELMRQQSRSIEEFRERAERELINRHFLLSYQKRNLQLHSLDWSQSEHSSFELQSGGKISYKDYLQKTYGIKSPKQEMCVVKDKGGAVFLPQHIRLTITSKQSDAVYENVLEYVNPSTKERLSRIEDFVQQISQHHSSKAEANKKSRNKNKAKDQSKSNSINSEEEEEEEEGKNSNVRIDVDNESDKLDIDFEIEEESMTTPAYVLQMPKIIIYSDEGPIENPVDNFKYSLCRGFLDGTKQLRQWGVVFESNPRDRTKNDEKSYQSFVYAWEEYCKKRRFDFETGPILCPQPRPVSDLMDESFYNDTVRRGDEFLVLILPEGIRGSEVKARFTKAVQKPNFPVPVMVQCIQAATCNNNNACLGTFEDIMIKFGNVPYRINPCLPHGATFINPNDCWVVGVDVSHVVNKPSVVMISLSRDPFQGSLRQMHFLCHLNPSRKEIVGFSNMVNVMYQVLEEGYQATLREKKSLPGCIWIFRDGVADGQIQELFTKEVVGIQRALSMFRDAWKLKKWRPALEYLLCNKNTIDRFGKWDEHTVSVRQLDVPCVVFDHVLSDRLWDFIIFGYHRSKKEKTRPVRYIVLLDGLNLANDKAAAKGSAMDLFQFVFGLTYMFAFSVPFPLGGTAQPSPIQYAKHYAESFSQTILASDRCLKDLNTSEKLNRPHVVTDLLVLIKAFFMFLIYCLSYILTQFRNDPNFGISLLRNIHIIDFKKIHFYTKQSIS</sequence>
<evidence type="ECO:0000256" key="1">
    <source>
        <dbReference type="RuleBase" id="RU361178"/>
    </source>
</evidence>
<feature type="region of interest" description="Disordered" evidence="2">
    <location>
        <begin position="145"/>
        <end position="192"/>
    </location>
</feature>
<dbReference type="PROSITE" id="PS50822">
    <property type="entry name" value="PIWI"/>
    <property type="match status" value="1"/>
</dbReference>
<dbReference type="Gene3D" id="2.170.260.10">
    <property type="entry name" value="paz domain"/>
    <property type="match status" value="1"/>
</dbReference>
<name>X6P615_RETFI</name>
<feature type="transmembrane region" description="Helical" evidence="3">
    <location>
        <begin position="613"/>
        <end position="632"/>
    </location>
</feature>
<dbReference type="OrthoDB" id="10252740at2759"/>
<dbReference type="GO" id="GO:0003723">
    <property type="term" value="F:RNA binding"/>
    <property type="evidence" value="ECO:0007669"/>
    <property type="project" value="InterPro"/>
</dbReference>
<comment type="caution">
    <text evidence="6">The sequence shown here is derived from an EMBL/GenBank/DDBJ whole genome shotgun (WGS) entry which is preliminary data.</text>
</comment>
<evidence type="ECO:0000259" key="4">
    <source>
        <dbReference type="PROSITE" id="PS50821"/>
    </source>
</evidence>
<dbReference type="AlphaFoldDB" id="X6P615"/>
<dbReference type="InterPro" id="IPR003165">
    <property type="entry name" value="Piwi"/>
</dbReference>
<evidence type="ECO:0000256" key="3">
    <source>
        <dbReference type="SAM" id="Phobius"/>
    </source>
</evidence>
<dbReference type="Gene3D" id="3.40.50.2300">
    <property type="match status" value="1"/>
</dbReference>
<dbReference type="InterPro" id="IPR036397">
    <property type="entry name" value="RNaseH_sf"/>
</dbReference>
<feature type="transmembrane region" description="Helical" evidence="3">
    <location>
        <begin position="680"/>
        <end position="699"/>
    </location>
</feature>
<dbReference type="InterPro" id="IPR003100">
    <property type="entry name" value="PAZ_dom"/>
</dbReference>
<dbReference type="SUPFAM" id="SSF101690">
    <property type="entry name" value="PAZ domain"/>
    <property type="match status" value="1"/>
</dbReference>
<keyword evidence="7" id="KW-1185">Reference proteome</keyword>
<keyword evidence="3" id="KW-0812">Transmembrane</keyword>
<dbReference type="EMBL" id="ASPP01003321">
    <property type="protein sequence ID" value="ETO33529.1"/>
    <property type="molecule type" value="Genomic_DNA"/>
</dbReference>